<protein>
    <submittedName>
        <fullName evidence="2">Uncharacterized protein</fullName>
    </submittedName>
</protein>
<evidence type="ECO:0000313" key="2">
    <source>
        <dbReference type="EMBL" id="AIE87772.1"/>
    </source>
</evidence>
<keyword evidence="3" id="KW-1185">Reference proteome</keyword>
<sequence>MAALPGMPNVEHAASFASKPPLQLGKRGLESGEPFVDV</sequence>
<proteinExistence type="predicted"/>
<organism evidence="2 3">
    <name type="scientific">Fimbriimonas ginsengisoli Gsoil 348</name>
    <dbReference type="NCBI Taxonomy" id="661478"/>
    <lineage>
        <taxon>Bacteria</taxon>
        <taxon>Bacillati</taxon>
        <taxon>Armatimonadota</taxon>
        <taxon>Fimbriimonadia</taxon>
        <taxon>Fimbriimonadales</taxon>
        <taxon>Fimbriimonadaceae</taxon>
        <taxon>Fimbriimonas</taxon>
    </lineage>
</organism>
<evidence type="ECO:0000313" key="3">
    <source>
        <dbReference type="Proteomes" id="UP000027982"/>
    </source>
</evidence>
<gene>
    <name evidence="2" type="ORF">OP10G_4404</name>
</gene>
<feature type="region of interest" description="Disordered" evidence="1">
    <location>
        <begin position="1"/>
        <end position="38"/>
    </location>
</feature>
<dbReference type="Proteomes" id="UP000027982">
    <property type="component" value="Chromosome"/>
</dbReference>
<evidence type="ECO:0000256" key="1">
    <source>
        <dbReference type="SAM" id="MobiDB-lite"/>
    </source>
</evidence>
<dbReference type="EMBL" id="CP007139">
    <property type="protein sequence ID" value="AIE87772.1"/>
    <property type="molecule type" value="Genomic_DNA"/>
</dbReference>
<accession>A0A068NWM8</accession>
<dbReference type="AlphaFoldDB" id="A0A068NWM8"/>
<dbReference type="HOGENOM" id="CLU_3328164_0_0_0"/>
<reference evidence="2 3" key="1">
    <citation type="journal article" date="2014" name="PLoS ONE">
        <title>The first complete genome sequence of the class fimbriimonadia in the phylum armatimonadetes.</title>
        <authorList>
            <person name="Hu Z.Y."/>
            <person name="Wang Y.Z."/>
            <person name="Im W.T."/>
            <person name="Wang S.Y."/>
            <person name="Zhao G.P."/>
            <person name="Zheng H.J."/>
            <person name="Quan Z.X."/>
        </authorList>
    </citation>
    <scope>NUCLEOTIDE SEQUENCE [LARGE SCALE GENOMIC DNA]</scope>
    <source>
        <strain evidence="2">Gsoil 348</strain>
    </source>
</reference>
<name>A0A068NWM8_FIMGI</name>
<dbReference type="KEGG" id="fgi:OP10G_4404"/>